<evidence type="ECO:0000313" key="2">
    <source>
        <dbReference type="Proteomes" id="UP000526892"/>
    </source>
</evidence>
<reference evidence="1 2" key="1">
    <citation type="journal article" date="2003" name="Extremophiles">
        <title>Halomonas glaciei sp. nov. isolated from fast ice of Adelie Land, Antarctica.</title>
        <authorList>
            <person name="Reddy G.S."/>
            <person name="Raghavan P.U."/>
            <person name="Sarita N.B."/>
            <person name="Prakash J.S."/>
            <person name="Nagesh N."/>
            <person name="Delille D."/>
            <person name="Shivaji S."/>
        </authorList>
    </citation>
    <scope>NUCLEOTIDE SEQUENCE [LARGE SCALE GENOMIC DNA]</scope>
    <source>
        <strain evidence="1 2">DD39</strain>
    </source>
</reference>
<sequence length="137" mass="15122">MVNVIQGMNGYQRSNQAPYSNVGFTVGGSDQELDIHLVAQHYLEPIASFVVLVMNDEGDLEFSTPHEDPIKAGFNKNIKLNNGITYNGQLVSAFRGLTPKMPILVKVKAKQGKSIQFCGVLHQKGSQEWSMIPQFQG</sequence>
<dbReference type="RefSeq" id="WP_179916866.1">
    <property type="nucleotide sequence ID" value="NZ_JACCDE010000030.1"/>
</dbReference>
<organism evidence="1 2">
    <name type="scientific">Vreelandella glaciei</name>
    <dbReference type="NCBI Taxonomy" id="186761"/>
    <lineage>
        <taxon>Bacteria</taxon>
        <taxon>Pseudomonadati</taxon>
        <taxon>Pseudomonadota</taxon>
        <taxon>Gammaproteobacteria</taxon>
        <taxon>Oceanospirillales</taxon>
        <taxon>Halomonadaceae</taxon>
        <taxon>Vreelandella</taxon>
    </lineage>
</organism>
<accession>A0A7Z0LWA3</accession>
<evidence type="ECO:0000313" key="1">
    <source>
        <dbReference type="EMBL" id="NYS79618.1"/>
    </source>
</evidence>
<protein>
    <submittedName>
        <fullName evidence="1">Uncharacterized protein</fullName>
    </submittedName>
</protein>
<proteinExistence type="predicted"/>
<dbReference type="Proteomes" id="UP000526892">
    <property type="component" value="Unassembled WGS sequence"/>
</dbReference>
<gene>
    <name evidence="1" type="ORF">HZS80_18205</name>
</gene>
<dbReference type="AlphaFoldDB" id="A0A7Z0LWA3"/>
<comment type="caution">
    <text evidence="1">The sequence shown here is derived from an EMBL/GenBank/DDBJ whole genome shotgun (WGS) entry which is preliminary data.</text>
</comment>
<name>A0A7Z0LWA3_9GAMM</name>
<dbReference type="EMBL" id="JACCDE010000030">
    <property type="protein sequence ID" value="NYS79618.1"/>
    <property type="molecule type" value="Genomic_DNA"/>
</dbReference>
<keyword evidence="2" id="KW-1185">Reference proteome</keyword>